<reference evidence="4" key="1">
    <citation type="submission" date="2019-02" db="EMBL/GenBank/DDBJ databases">
        <authorList>
            <person name="Gruber-Vodicka R. H."/>
            <person name="Seah K. B. B."/>
        </authorList>
    </citation>
    <scope>NUCLEOTIDE SEQUENCE</scope>
    <source>
        <strain evidence="4">BECK_SA2B12</strain>
        <strain evidence="2">BECK_SA2B15</strain>
        <strain evidence="3">BECK_SA2B20</strain>
    </source>
</reference>
<feature type="domain" description="Transposase IS701-like DDE" evidence="1">
    <location>
        <begin position="2"/>
        <end position="144"/>
    </location>
</feature>
<keyword evidence="4" id="KW-0540">Nuclease</keyword>
<dbReference type="InterPro" id="IPR038721">
    <property type="entry name" value="IS701-like_DDE_dom"/>
</dbReference>
<accession>A0A450VEM5</accession>
<keyword evidence="4" id="KW-0378">Hydrolase</keyword>
<dbReference type="EMBL" id="CAADFJ010000117">
    <property type="protein sequence ID" value="VFK03191.1"/>
    <property type="molecule type" value="Genomic_DNA"/>
</dbReference>
<sequence>MERISEKVPDSQSLHHFVSESEWDERDVMDIIALEADKHLGREENSCLIVDESGIAKKGRKSVGVSRKWCGNKGKVDNCQVGIYLAFGKGDRATLIDERLYLPEVWIDDQARCLEAGVPKEELVFGIKQELAFEMVCHAKGLGVRYNQVRYSWQIFTRTGGCTWKTRNPQYPSASPIAARHRRVYKRAACRCESAN</sequence>
<name>A0A450VEM5_9GAMM</name>
<organism evidence="4">
    <name type="scientific">Candidatus Kentrum eta</name>
    <dbReference type="NCBI Taxonomy" id="2126337"/>
    <lineage>
        <taxon>Bacteria</taxon>
        <taxon>Pseudomonadati</taxon>
        <taxon>Pseudomonadota</taxon>
        <taxon>Gammaproteobacteria</taxon>
        <taxon>Candidatus Kentrum</taxon>
    </lineage>
</organism>
<evidence type="ECO:0000313" key="2">
    <source>
        <dbReference type="EMBL" id="VFJ97354.1"/>
    </source>
</evidence>
<protein>
    <submittedName>
        <fullName evidence="4">DDE superfamily endonuclease</fullName>
    </submittedName>
</protein>
<dbReference type="PANTHER" id="PTHR33627">
    <property type="entry name" value="TRANSPOSASE"/>
    <property type="match status" value="1"/>
</dbReference>
<evidence type="ECO:0000259" key="1">
    <source>
        <dbReference type="Pfam" id="PF13546"/>
    </source>
</evidence>
<dbReference type="EMBL" id="CAADFG010000119">
    <property type="protein sequence ID" value="VFJ97354.1"/>
    <property type="molecule type" value="Genomic_DNA"/>
</dbReference>
<dbReference type="PANTHER" id="PTHR33627:SF1">
    <property type="entry name" value="TRANSPOSASE"/>
    <property type="match status" value="1"/>
</dbReference>
<dbReference type="AlphaFoldDB" id="A0A450VEM5"/>
<dbReference type="InterPro" id="IPR039365">
    <property type="entry name" value="IS701-like"/>
</dbReference>
<keyword evidence="4" id="KW-0255">Endonuclease</keyword>
<dbReference type="Pfam" id="PF13546">
    <property type="entry name" value="DDE_5"/>
    <property type="match status" value="1"/>
</dbReference>
<dbReference type="EMBL" id="CAADFI010000125">
    <property type="protein sequence ID" value="VFJ98113.1"/>
    <property type="molecule type" value="Genomic_DNA"/>
</dbReference>
<gene>
    <name evidence="2" type="ORF">BECKH772A_GA0070896_101196</name>
    <name evidence="3" type="ORF">BECKH772B_GA0070898_101256</name>
    <name evidence="4" type="ORF">BECKH772C_GA0070978_101176</name>
</gene>
<evidence type="ECO:0000313" key="4">
    <source>
        <dbReference type="EMBL" id="VFK03191.1"/>
    </source>
</evidence>
<evidence type="ECO:0000313" key="3">
    <source>
        <dbReference type="EMBL" id="VFJ98113.1"/>
    </source>
</evidence>
<proteinExistence type="predicted"/>
<dbReference type="GO" id="GO:0004519">
    <property type="term" value="F:endonuclease activity"/>
    <property type="evidence" value="ECO:0007669"/>
    <property type="project" value="UniProtKB-KW"/>
</dbReference>